<dbReference type="FunCoup" id="A0A3A9IXQ4">
    <property type="interactions" value="7"/>
</dbReference>
<proteinExistence type="predicted"/>
<dbReference type="AlphaFoldDB" id="A0A3A9IXQ4"/>
<evidence type="ECO:0000259" key="2">
    <source>
        <dbReference type="PROSITE" id="PS50994"/>
    </source>
</evidence>
<name>A0A3A9IXQ4_9PROT</name>
<keyword evidence="1" id="KW-0175">Coiled coil</keyword>
<dbReference type="PROSITE" id="PS50994">
    <property type="entry name" value="INTEGRASE"/>
    <property type="match status" value="1"/>
</dbReference>
<dbReference type="InterPro" id="IPR025948">
    <property type="entry name" value="HTH-like_dom"/>
</dbReference>
<dbReference type="InterPro" id="IPR050900">
    <property type="entry name" value="Transposase_IS3/IS150/IS904"/>
</dbReference>
<dbReference type="GO" id="GO:0003677">
    <property type="term" value="F:DNA binding"/>
    <property type="evidence" value="ECO:0007669"/>
    <property type="project" value="InterPro"/>
</dbReference>
<feature type="non-terminal residue" evidence="3">
    <location>
        <position position="400"/>
    </location>
</feature>
<organism evidence="3 6">
    <name type="scientific">Teichococcus wenyumeiae</name>
    <dbReference type="NCBI Taxonomy" id="2478470"/>
    <lineage>
        <taxon>Bacteria</taxon>
        <taxon>Pseudomonadati</taxon>
        <taxon>Pseudomonadota</taxon>
        <taxon>Alphaproteobacteria</taxon>
        <taxon>Acetobacterales</taxon>
        <taxon>Roseomonadaceae</taxon>
        <taxon>Roseomonas</taxon>
    </lineage>
</organism>
<dbReference type="SUPFAM" id="SSF53098">
    <property type="entry name" value="Ribonuclease H-like"/>
    <property type="match status" value="1"/>
</dbReference>
<keyword evidence="5" id="KW-1185">Reference proteome</keyword>
<evidence type="ECO:0000313" key="4">
    <source>
        <dbReference type="EMBL" id="RMI13843.1"/>
    </source>
</evidence>
<protein>
    <submittedName>
        <fullName evidence="3">IS3 family transposase</fullName>
    </submittedName>
</protein>
<dbReference type="OrthoDB" id="9803878at2"/>
<dbReference type="InParanoid" id="A0A3A9IXQ4"/>
<dbReference type="InterPro" id="IPR001584">
    <property type="entry name" value="Integrase_cat-core"/>
</dbReference>
<dbReference type="PANTHER" id="PTHR46889">
    <property type="entry name" value="TRANSPOSASE INSF FOR INSERTION SEQUENCE IS3B-RELATED"/>
    <property type="match status" value="1"/>
</dbReference>
<dbReference type="Pfam" id="PF13276">
    <property type="entry name" value="HTH_21"/>
    <property type="match status" value="1"/>
</dbReference>
<dbReference type="InterPro" id="IPR012337">
    <property type="entry name" value="RNaseH-like_sf"/>
</dbReference>
<dbReference type="Pfam" id="PF01527">
    <property type="entry name" value="HTH_Tnp_1"/>
    <property type="match status" value="1"/>
</dbReference>
<dbReference type="InterPro" id="IPR048020">
    <property type="entry name" value="Transpos_IS3"/>
</dbReference>
<dbReference type="InterPro" id="IPR002514">
    <property type="entry name" value="Transposase_8"/>
</dbReference>
<accession>A0A3A9IXQ4</accession>
<evidence type="ECO:0000313" key="3">
    <source>
        <dbReference type="EMBL" id="RKJ98013.1"/>
    </source>
</evidence>
<dbReference type="EMBL" id="RFLX01000143">
    <property type="protein sequence ID" value="RMI13843.1"/>
    <property type="molecule type" value="Genomic_DNA"/>
</dbReference>
<dbReference type="PANTHER" id="PTHR46889:SF4">
    <property type="entry name" value="TRANSPOSASE INSO FOR INSERTION SEQUENCE ELEMENT IS911B-RELATED"/>
    <property type="match status" value="1"/>
</dbReference>
<evidence type="ECO:0000313" key="5">
    <source>
        <dbReference type="Proteomes" id="UP000274097"/>
    </source>
</evidence>
<reference evidence="3 6" key="1">
    <citation type="submission" date="2018-09" db="EMBL/GenBank/DDBJ databases">
        <title>Roseomonas sp. nov., isolated from feces of Tibetan antelopes in the Qinghai-Tibet plateau, China.</title>
        <authorList>
            <person name="Tian Z."/>
        </authorList>
    </citation>
    <scope>NUCLEOTIDE SEQUENCE [LARGE SCALE GENOMIC DNA]</scope>
    <source>
        <strain evidence="4 5">Z23</strain>
        <strain evidence="3 6">Z24</strain>
    </source>
</reference>
<evidence type="ECO:0000313" key="6">
    <source>
        <dbReference type="Proteomes" id="UP000278036"/>
    </source>
</evidence>
<dbReference type="GO" id="GO:0006313">
    <property type="term" value="P:DNA transposition"/>
    <property type="evidence" value="ECO:0007669"/>
    <property type="project" value="InterPro"/>
</dbReference>
<comment type="caution">
    <text evidence="3">The sequence shown here is derived from an EMBL/GenBank/DDBJ whole genome shotgun (WGS) entry which is preliminary data.</text>
</comment>
<dbReference type="NCBIfam" id="NF033516">
    <property type="entry name" value="transpos_IS3"/>
    <property type="match status" value="1"/>
</dbReference>
<dbReference type="Proteomes" id="UP000274097">
    <property type="component" value="Unassembled WGS sequence"/>
</dbReference>
<dbReference type="Pfam" id="PF00665">
    <property type="entry name" value="rve"/>
    <property type="match status" value="1"/>
</dbReference>
<dbReference type="InterPro" id="IPR036397">
    <property type="entry name" value="RNaseH_sf"/>
</dbReference>
<dbReference type="Gene3D" id="1.10.10.60">
    <property type="entry name" value="Homeodomain-like"/>
    <property type="match status" value="1"/>
</dbReference>
<dbReference type="Proteomes" id="UP000278036">
    <property type="component" value="Unassembled WGS sequence"/>
</dbReference>
<feature type="coiled-coil region" evidence="1">
    <location>
        <begin position="76"/>
        <end position="103"/>
    </location>
</feature>
<feature type="domain" description="Integrase catalytic" evidence="2">
    <location>
        <begin position="236"/>
        <end position="399"/>
    </location>
</feature>
<dbReference type="InterPro" id="IPR009057">
    <property type="entry name" value="Homeodomain-like_sf"/>
</dbReference>
<dbReference type="Gene3D" id="3.30.420.10">
    <property type="entry name" value="Ribonuclease H-like superfamily/Ribonuclease H"/>
    <property type="match status" value="1"/>
</dbReference>
<dbReference type="Pfam" id="PF13333">
    <property type="entry name" value="rve_2"/>
    <property type="match status" value="1"/>
</dbReference>
<dbReference type="GO" id="GO:0004803">
    <property type="term" value="F:transposase activity"/>
    <property type="evidence" value="ECO:0007669"/>
    <property type="project" value="InterPro"/>
</dbReference>
<sequence length="400" mass="45506">MDQQATRTKPRSYTEDYKRQVVDLVVSSGRTPTAVAGEVGLHPTLLCRWVRQYGVGAAKAEAPVIVSSLKPLPVPTADQAAEIARLRRECDRLRMERDILKKFHFDLRGSPEMKFRMVEDCRDAWPVQQLCRVLGISTAGYYAWRSRPDSKRAVEDRALLAEICQAHAKSGGRYGSPRVHAALRADGRRVGRGRIERLMRRHGVRGLVAQRRRVQTTDSRHAFPVAPNLLERQFSATSRPNQVWMADLTYIATGEGWLYMAAIMDLHTRKIVGWSMRDHLRAELATSALLMAIQRQRPSAGLIQHSDRGIQYACGDYQAALTEAAIIPSMSRRANPLDNAPMESFFHTLKTELVHHRTYATRDEAKRDLFSYVESFYNRQRLHSALDYRTPEQAERQAAN</sequence>
<dbReference type="SUPFAM" id="SSF46689">
    <property type="entry name" value="Homeodomain-like"/>
    <property type="match status" value="1"/>
</dbReference>
<dbReference type="EMBL" id="RAQU01000450">
    <property type="protein sequence ID" value="RKJ98013.1"/>
    <property type="molecule type" value="Genomic_DNA"/>
</dbReference>
<gene>
    <name evidence="3" type="ORF">D6Z83_28045</name>
    <name evidence="4" type="ORF">EBE87_28225</name>
</gene>
<dbReference type="GO" id="GO:0015074">
    <property type="term" value="P:DNA integration"/>
    <property type="evidence" value="ECO:0007669"/>
    <property type="project" value="InterPro"/>
</dbReference>
<evidence type="ECO:0000256" key="1">
    <source>
        <dbReference type="SAM" id="Coils"/>
    </source>
</evidence>